<evidence type="ECO:0000313" key="4">
    <source>
        <dbReference type="Proteomes" id="UP001629113"/>
    </source>
</evidence>
<dbReference type="PROSITE" id="PS50127">
    <property type="entry name" value="UBC_2"/>
    <property type="match status" value="1"/>
</dbReference>
<evidence type="ECO:0000313" key="3">
    <source>
        <dbReference type="EMBL" id="KAL3424718.1"/>
    </source>
</evidence>
<gene>
    <name evidence="3" type="ORF">PVAG01_03999</name>
</gene>
<keyword evidence="4" id="KW-1185">Reference proteome</keyword>
<evidence type="ECO:0000256" key="1">
    <source>
        <dbReference type="ARBA" id="ARBA00022786"/>
    </source>
</evidence>
<dbReference type="InterPro" id="IPR016135">
    <property type="entry name" value="UBQ-conjugating_enzyme/RWD"/>
</dbReference>
<dbReference type="SUPFAM" id="SSF54495">
    <property type="entry name" value="UBC-like"/>
    <property type="match status" value="1"/>
</dbReference>
<dbReference type="CDD" id="cd23812">
    <property type="entry name" value="UBCc_ScPEX4-like"/>
    <property type="match status" value="1"/>
</dbReference>
<comment type="caution">
    <text evidence="3">The sequence shown here is derived from an EMBL/GenBank/DDBJ whole genome shotgun (WGS) entry which is preliminary data.</text>
</comment>
<keyword evidence="1" id="KW-0833">Ubl conjugation pathway</keyword>
<name>A0ABR4PNC6_9HELO</name>
<dbReference type="SMART" id="SM00212">
    <property type="entry name" value="UBCc"/>
    <property type="match status" value="1"/>
</dbReference>
<reference evidence="3 4" key="1">
    <citation type="submission" date="2024-06" db="EMBL/GenBank/DDBJ databases">
        <title>Complete genome of Phlyctema vagabunda strain 19-DSS-EL-015.</title>
        <authorList>
            <person name="Fiorenzani C."/>
        </authorList>
    </citation>
    <scope>NUCLEOTIDE SEQUENCE [LARGE SCALE GENOMIC DNA]</scope>
    <source>
        <strain evidence="3 4">19-DSS-EL-015</strain>
    </source>
</reference>
<organism evidence="3 4">
    <name type="scientific">Phlyctema vagabunda</name>
    <dbReference type="NCBI Taxonomy" id="108571"/>
    <lineage>
        <taxon>Eukaryota</taxon>
        <taxon>Fungi</taxon>
        <taxon>Dikarya</taxon>
        <taxon>Ascomycota</taxon>
        <taxon>Pezizomycotina</taxon>
        <taxon>Leotiomycetes</taxon>
        <taxon>Helotiales</taxon>
        <taxon>Dermateaceae</taxon>
        <taxon>Phlyctema</taxon>
    </lineage>
</organism>
<dbReference type="EMBL" id="JBFCZG010000003">
    <property type="protein sequence ID" value="KAL3424718.1"/>
    <property type="molecule type" value="Genomic_DNA"/>
</dbReference>
<protein>
    <submittedName>
        <fullName evidence="3">Ubiquitin-conjugating enzyme</fullName>
    </submittedName>
</protein>
<dbReference type="InterPro" id="IPR050113">
    <property type="entry name" value="Ub_conjugating_enzyme"/>
</dbReference>
<feature type="domain" description="UBC core" evidence="2">
    <location>
        <begin position="13"/>
        <end position="167"/>
    </location>
</feature>
<accession>A0ABR4PNC6</accession>
<dbReference type="Proteomes" id="UP001629113">
    <property type="component" value="Unassembled WGS sequence"/>
</dbReference>
<sequence length="177" mass="19111">MSSASKSSSSSRSPTKRLLSELNSNNSTALPPGILSLAPLSASNLHTWRSIISGRELPAATGYTRGRWLLSITVPTTYPLAAPQITFVTKMCHPNVHWDTGEVCLDLLKERWTPVLTLRMCVEAVLRLLAEPGPESPLNVEMGALLRQGDTVGARALTGFFSDEERFEGAIESGFGA</sequence>
<dbReference type="Gene3D" id="3.10.110.10">
    <property type="entry name" value="Ubiquitin Conjugating Enzyme"/>
    <property type="match status" value="1"/>
</dbReference>
<dbReference type="PANTHER" id="PTHR24067">
    <property type="entry name" value="UBIQUITIN-CONJUGATING ENZYME E2"/>
    <property type="match status" value="1"/>
</dbReference>
<dbReference type="InterPro" id="IPR000608">
    <property type="entry name" value="UBC"/>
</dbReference>
<evidence type="ECO:0000259" key="2">
    <source>
        <dbReference type="PROSITE" id="PS50127"/>
    </source>
</evidence>
<dbReference type="Pfam" id="PF00179">
    <property type="entry name" value="UQ_con"/>
    <property type="match status" value="1"/>
</dbReference>
<proteinExistence type="predicted"/>